<proteinExistence type="predicted"/>
<evidence type="ECO:0000259" key="2">
    <source>
        <dbReference type="Pfam" id="PF00107"/>
    </source>
</evidence>
<dbReference type="Proteomes" id="UP001182556">
    <property type="component" value="Unassembled WGS sequence"/>
</dbReference>
<dbReference type="Gene3D" id="3.40.50.720">
    <property type="entry name" value="NAD(P)-binding Rossmann-like Domain"/>
    <property type="match status" value="1"/>
</dbReference>
<dbReference type="InterPro" id="IPR036291">
    <property type="entry name" value="NAD(P)-bd_dom_sf"/>
</dbReference>
<name>A0AAD9CXR1_PAPLA</name>
<dbReference type="InterPro" id="IPR013149">
    <property type="entry name" value="ADH-like_C"/>
</dbReference>
<dbReference type="Gene3D" id="3.90.180.10">
    <property type="entry name" value="Medium-chain alcohol dehydrogenases, catalytic domain"/>
    <property type="match status" value="1"/>
</dbReference>
<keyword evidence="5" id="KW-1185">Reference proteome</keyword>
<evidence type="ECO:0008006" key="6">
    <source>
        <dbReference type="Google" id="ProtNLM"/>
    </source>
</evidence>
<dbReference type="EMBL" id="JAODAN010000005">
    <property type="protein sequence ID" value="KAK1924017.1"/>
    <property type="molecule type" value="Genomic_DNA"/>
</dbReference>
<sequence>MSLPKTQKVWILNERPTDRITENTFKVEERPVPQPEELKDGEFIVKVDALSNDPAQRTWMDGTFDPKRMYAPPIFAGDIVRAGILGTVVASKSSKFKEGIRVTTGGQWAEYVKADDSNPFTVPAVSIEGQSEFISLSIVGMVGQTAYVGAYGEMKLKPEHTVVISGAAGAVGSVLVQIAKKVIGCKKVVGIAGGKAKCDWVKTLGADECIDYKDKDYYNKLKEALPDYADRYFDNVGGEILNNMLTLIKRGGYISACGAISGYNEKGLTLTNWGEIIFNRITIKGFIFFDHPELVPQGQKDLKKWLEDGTLTNTDAETVVEAKFEEIPEVYQRLFTGGNQGKLITKLV</sequence>
<dbReference type="PANTHER" id="PTHR43205:SF19">
    <property type="entry name" value="ENOYL REDUCTASE (ER) DOMAIN-CONTAINING PROTEIN"/>
    <property type="match status" value="1"/>
</dbReference>
<gene>
    <name evidence="4" type="ORF">DB88DRAFT_540101</name>
</gene>
<dbReference type="SUPFAM" id="SSF50129">
    <property type="entry name" value="GroES-like"/>
    <property type="match status" value="1"/>
</dbReference>
<dbReference type="InterPro" id="IPR011032">
    <property type="entry name" value="GroES-like_sf"/>
</dbReference>
<dbReference type="GO" id="GO:0016628">
    <property type="term" value="F:oxidoreductase activity, acting on the CH-CH group of donors, NAD or NADP as acceptor"/>
    <property type="evidence" value="ECO:0007669"/>
    <property type="project" value="InterPro"/>
</dbReference>
<evidence type="ECO:0000313" key="4">
    <source>
        <dbReference type="EMBL" id="KAK1924017.1"/>
    </source>
</evidence>
<keyword evidence="1" id="KW-0560">Oxidoreductase</keyword>
<dbReference type="SUPFAM" id="SSF51735">
    <property type="entry name" value="NAD(P)-binding Rossmann-fold domains"/>
    <property type="match status" value="1"/>
</dbReference>
<dbReference type="AlphaFoldDB" id="A0AAD9CXR1"/>
<dbReference type="FunFam" id="3.40.50.720:FF:000121">
    <property type="entry name" value="Prostaglandin reductase 2"/>
    <property type="match status" value="1"/>
</dbReference>
<dbReference type="Pfam" id="PF00107">
    <property type="entry name" value="ADH_zinc_N"/>
    <property type="match status" value="1"/>
</dbReference>
<evidence type="ECO:0000256" key="1">
    <source>
        <dbReference type="ARBA" id="ARBA00023002"/>
    </source>
</evidence>
<protein>
    <recommendedName>
        <fullName evidence="6">Enoyl reductase (ER) domain-containing protein</fullName>
    </recommendedName>
</protein>
<dbReference type="PANTHER" id="PTHR43205">
    <property type="entry name" value="PROSTAGLANDIN REDUCTASE"/>
    <property type="match status" value="1"/>
</dbReference>
<dbReference type="InterPro" id="IPR045010">
    <property type="entry name" value="MDR_fam"/>
</dbReference>
<feature type="domain" description="Oxidoreductase N-terminal" evidence="3">
    <location>
        <begin position="8"/>
        <end position="120"/>
    </location>
</feature>
<dbReference type="Pfam" id="PF16884">
    <property type="entry name" value="ADH_N_2"/>
    <property type="match status" value="1"/>
</dbReference>
<accession>A0AAD9CXR1</accession>
<comment type="caution">
    <text evidence="4">The sequence shown here is derived from an EMBL/GenBank/DDBJ whole genome shotgun (WGS) entry which is preliminary data.</text>
</comment>
<reference evidence="4" key="1">
    <citation type="submission" date="2023-02" db="EMBL/GenBank/DDBJ databases">
        <title>Identification and recombinant expression of a fungal hydrolase from Papiliotrema laurentii that hydrolyzes apple cutin and clears colloidal polyester polyurethane.</title>
        <authorList>
            <consortium name="DOE Joint Genome Institute"/>
            <person name="Roman V.A."/>
            <person name="Bojanowski C."/>
            <person name="Crable B.R."/>
            <person name="Wagner D.N."/>
            <person name="Hung C.S."/>
            <person name="Nadeau L.J."/>
            <person name="Schratz L."/>
            <person name="Haridas S."/>
            <person name="Pangilinan J."/>
            <person name="Lipzen A."/>
            <person name="Na H."/>
            <person name="Yan M."/>
            <person name="Ng V."/>
            <person name="Grigoriev I.V."/>
            <person name="Spatafora J.W."/>
            <person name="Barlow D."/>
            <person name="Biffinger J."/>
            <person name="Kelley-Loughnane N."/>
            <person name="Varaljay V.A."/>
            <person name="Crookes-Goodson W.J."/>
        </authorList>
    </citation>
    <scope>NUCLEOTIDE SEQUENCE</scope>
    <source>
        <strain evidence="4">5307AH</strain>
    </source>
</reference>
<dbReference type="InterPro" id="IPR041694">
    <property type="entry name" value="ADH_N_2"/>
</dbReference>
<evidence type="ECO:0000313" key="5">
    <source>
        <dbReference type="Proteomes" id="UP001182556"/>
    </source>
</evidence>
<feature type="domain" description="Alcohol dehydrogenase-like C-terminal" evidence="2">
    <location>
        <begin position="170"/>
        <end position="292"/>
    </location>
</feature>
<dbReference type="CDD" id="cd05288">
    <property type="entry name" value="PGDH"/>
    <property type="match status" value="1"/>
</dbReference>
<organism evidence="4 5">
    <name type="scientific">Papiliotrema laurentii</name>
    <name type="common">Cryptococcus laurentii</name>
    <dbReference type="NCBI Taxonomy" id="5418"/>
    <lineage>
        <taxon>Eukaryota</taxon>
        <taxon>Fungi</taxon>
        <taxon>Dikarya</taxon>
        <taxon>Basidiomycota</taxon>
        <taxon>Agaricomycotina</taxon>
        <taxon>Tremellomycetes</taxon>
        <taxon>Tremellales</taxon>
        <taxon>Rhynchogastremaceae</taxon>
        <taxon>Papiliotrema</taxon>
    </lineage>
</organism>
<evidence type="ECO:0000259" key="3">
    <source>
        <dbReference type="Pfam" id="PF16884"/>
    </source>
</evidence>